<dbReference type="Proteomes" id="UP000198942">
    <property type="component" value="Unassembled WGS sequence"/>
</dbReference>
<dbReference type="InterPro" id="IPR039561">
    <property type="entry name" value="Peptidase_M15C"/>
</dbReference>
<dbReference type="EMBL" id="FOCL01000004">
    <property type="protein sequence ID" value="SEN88593.1"/>
    <property type="molecule type" value="Genomic_DNA"/>
</dbReference>
<dbReference type="RefSeq" id="WP_091211550.1">
    <property type="nucleotide sequence ID" value="NZ_FOCL01000004.1"/>
</dbReference>
<sequence length="177" mass="19589">MSVLDSLVPAFRDKVVQLLANCKAAGYEMQPTEGLRGPVEQGKLWRQSRTKAEVDAKIADLQAHGAAFLADCIIKAGPHNGDHVTNSIPGLSWHQWNEAVDCVWIVDGKEEWSINKLVQGKNGYHVYADEAQKLGLTAGGLWKSFKDWPHVQLHSAPSPAGDFSLQQINDTMKRRFS</sequence>
<protein>
    <submittedName>
        <fullName evidence="2">D-alanyl-D-alanine carboxypeptidase</fullName>
    </submittedName>
</protein>
<accession>A0A1H8K6K6</accession>
<dbReference type="AlphaFoldDB" id="A0A1H8K6K6"/>
<keyword evidence="2" id="KW-0378">Hydrolase</keyword>
<dbReference type="OrthoDB" id="9799970at2"/>
<dbReference type="InterPro" id="IPR009045">
    <property type="entry name" value="Zn_M74/Hedgehog-like"/>
</dbReference>
<evidence type="ECO:0000259" key="1">
    <source>
        <dbReference type="Pfam" id="PF13539"/>
    </source>
</evidence>
<keyword evidence="2" id="KW-0121">Carboxypeptidase</keyword>
<dbReference type="Gene3D" id="3.30.1380.10">
    <property type="match status" value="1"/>
</dbReference>
<dbReference type="SUPFAM" id="SSF55166">
    <property type="entry name" value="Hedgehog/DD-peptidase"/>
    <property type="match status" value="1"/>
</dbReference>
<proteinExistence type="predicted"/>
<keyword evidence="3" id="KW-1185">Reference proteome</keyword>
<dbReference type="GO" id="GO:0004180">
    <property type="term" value="F:carboxypeptidase activity"/>
    <property type="evidence" value="ECO:0007669"/>
    <property type="project" value="UniProtKB-KW"/>
</dbReference>
<dbReference type="STRING" id="551995.SAMN05192574_104478"/>
<reference evidence="3" key="1">
    <citation type="submission" date="2016-10" db="EMBL/GenBank/DDBJ databases">
        <authorList>
            <person name="Varghese N."/>
            <person name="Submissions S."/>
        </authorList>
    </citation>
    <scope>NUCLEOTIDE SEQUENCE [LARGE SCALE GENOMIC DNA]</scope>
    <source>
        <strain evidence="3">Gh-48</strain>
    </source>
</reference>
<dbReference type="Pfam" id="PF13539">
    <property type="entry name" value="Peptidase_M15_4"/>
    <property type="match status" value="1"/>
</dbReference>
<organism evidence="2 3">
    <name type="scientific">Mucilaginibacter gossypiicola</name>
    <dbReference type="NCBI Taxonomy" id="551995"/>
    <lineage>
        <taxon>Bacteria</taxon>
        <taxon>Pseudomonadati</taxon>
        <taxon>Bacteroidota</taxon>
        <taxon>Sphingobacteriia</taxon>
        <taxon>Sphingobacteriales</taxon>
        <taxon>Sphingobacteriaceae</taxon>
        <taxon>Mucilaginibacter</taxon>
    </lineage>
</organism>
<gene>
    <name evidence="2" type="ORF">SAMN05192574_104478</name>
</gene>
<evidence type="ECO:0000313" key="2">
    <source>
        <dbReference type="EMBL" id="SEN88593.1"/>
    </source>
</evidence>
<name>A0A1H8K6K6_9SPHI</name>
<evidence type="ECO:0000313" key="3">
    <source>
        <dbReference type="Proteomes" id="UP000198942"/>
    </source>
</evidence>
<feature type="domain" description="Peptidase M15C" evidence="1">
    <location>
        <begin position="90"/>
        <end position="152"/>
    </location>
</feature>
<dbReference type="GO" id="GO:0006508">
    <property type="term" value="P:proteolysis"/>
    <property type="evidence" value="ECO:0007669"/>
    <property type="project" value="InterPro"/>
</dbReference>
<keyword evidence="2" id="KW-0645">Protease</keyword>
<dbReference type="CDD" id="cd14845">
    <property type="entry name" value="L-Ala-D-Glu_peptidase_like"/>
    <property type="match status" value="1"/>
</dbReference>